<dbReference type="STRING" id="1382522.W6MHN2"/>
<evidence type="ECO:0000256" key="1">
    <source>
        <dbReference type="ARBA" id="ARBA00002738"/>
    </source>
</evidence>
<dbReference type="GO" id="GO:0005634">
    <property type="term" value="C:nucleus"/>
    <property type="evidence" value="ECO:0007669"/>
    <property type="project" value="TreeGrafter"/>
</dbReference>
<dbReference type="HOGENOM" id="CLU_011918_1_0_1"/>
<feature type="domain" description="TLDc" evidence="6">
    <location>
        <begin position="308"/>
        <end position="532"/>
    </location>
</feature>
<dbReference type="Pfam" id="PF07534">
    <property type="entry name" value="TLD"/>
    <property type="match status" value="1"/>
</dbReference>
<evidence type="ECO:0000313" key="8">
    <source>
        <dbReference type="Proteomes" id="UP000019384"/>
    </source>
</evidence>
<dbReference type="EMBL" id="HG793126">
    <property type="protein sequence ID" value="CDK25491.1"/>
    <property type="molecule type" value="Genomic_DNA"/>
</dbReference>
<evidence type="ECO:0000259" key="6">
    <source>
        <dbReference type="PROSITE" id="PS51886"/>
    </source>
</evidence>
<keyword evidence="8" id="KW-1185">Reference proteome</keyword>
<dbReference type="GO" id="GO:0032984">
    <property type="term" value="P:protein-containing complex disassembly"/>
    <property type="evidence" value="ECO:0007669"/>
    <property type="project" value="EnsemblFungi"/>
</dbReference>
<comment type="function">
    <text evidence="1">May be involved in a process influencing telomere capping.</text>
</comment>
<dbReference type="Proteomes" id="UP000019384">
    <property type="component" value="Unassembled WGS sequence"/>
</dbReference>
<evidence type="ECO:0000256" key="4">
    <source>
        <dbReference type="ARBA" id="ARBA00015163"/>
    </source>
</evidence>
<reference evidence="7" key="2">
    <citation type="submission" date="2014-02" db="EMBL/GenBank/DDBJ databases">
        <title>Complete DNA sequence of /Kuraishia capsulata/ illustrates novel genomic features among budding yeasts (/Saccharomycotina/).</title>
        <authorList>
            <person name="Morales L."/>
            <person name="Noel B."/>
            <person name="Porcel B."/>
            <person name="Marcet-Houben M."/>
            <person name="Hullo M-F."/>
            <person name="Sacerdot C."/>
            <person name="Tekaia F."/>
            <person name="Leh-Louis V."/>
            <person name="Despons L."/>
            <person name="Khanna V."/>
            <person name="Aury J-M."/>
            <person name="Barbe V."/>
            <person name="Couloux A."/>
            <person name="Labadie K."/>
            <person name="Pelletier E."/>
            <person name="Souciet J-L."/>
            <person name="Boekhout T."/>
            <person name="Gabaldon T."/>
            <person name="Wincker P."/>
            <person name="Dujon B."/>
        </authorList>
    </citation>
    <scope>NUCLEOTIDE SEQUENCE</scope>
    <source>
        <strain evidence="7">CBS 1993</strain>
    </source>
</reference>
<sequence>MGQSWSTESSEDGQLGNATISQLQRSEVDRLFVKACVSTLLPIELVSLKQQMALDELHGNEIITGDQLFALLASPPNLPVKGVLFRCIQFLGKFPFLGAWEDSADITTGEMIKAIVLFSPERRNKLFNDGFDFLKLLFLAVAATGPSFTEKAEKAEKKDQTQAKSAVKVVSKANTVLWSKMPIVQTSDGFDFEKLAVSAQDLVSLLTFVLVISEITIPGKSHFRLSEFDTAFSNWGLYEKRAMILLRSFLPSATRSKTQGSVNFALFERIVTGTMPEVFSPLSSFMDSLLFVNPPGPESGMIQQENTKVITPYTLSQLATFLPAELVYGRMKKLYVASEAGFSMRSFQSKVFKWNAPTILFVSGFRVRETKNKRYEQFKEHFPNFRKTNPDADTTYPNDNDDGEKLTFGAYIAQPWKISNKDCFGDSGSMLFQISPHQSIFKARKIDQHYAYFNTNGGGIGFGNDQPLLKSNTKRYQPGNVSLTIDSSLEFAVFRHLGRGGTYQEGSIYGEEQAPEYEDRFSVTDLEVWGCGTEKDLAEQAKQWEWEQKEALARQRVNVKNLGEERAFLEMAGLVGGHGASGGSM</sequence>
<name>W6MHN2_9ASCO</name>
<comment type="similarity">
    <text evidence="3">Belongs to the RTC5 family.</text>
</comment>
<dbReference type="PANTHER" id="PTHR23354:SF130">
    <property type="entry name" value="RESTRICTION OF TELOMERE CAPPING PROTEIN 5"/>
    <property type="match status" value="1"/>
</dbReference>
<evidence type="ECO:0000256" key="3">
    <source>
        <dbReference type="ARBA" id="ARBA00006731"/>
    </source>
</evidence>
<dbReference type="GeneID" id="34518891"/>
<accession>W6MHN2</accession>
<dbReference type="OrthoDB" id="289228at2759"/>
<evidence type="ECO:0000256" key="2">
    <source>
        <dbReference type="ARBA" id="ARBA00004496"/>
    </source>
</evidence>
<dbReference type="GO" id="GO:0000329">
    <property type="term" value="C:fungal-type vacuole membrane"/>
    <property type="evidence" value="ECO:0007669"/>
    <property type="project" value="EnsemblFungi"/>
</dbReference>
<reference evidence="7" key="1">
    <citation type="submission" date="2013-12" db="EMBL/GenBank/DDBJ databases">
        <authorList>
            <person name="Genoscope - CEA"/>
        </authorList>
    </citation>
    <scope>NUCLEOTIDE SEQUENCE</scope>
    <source>
        <strain evidence="7">CBS 1993</strain>
    </source>
</reference>
<dbReference type="PROSITE" id="PS51886">
    <property type="entry name" value="TLDC"/>
    <property type="match status" value="1"/>
</dbReference>
<dbReference type="PANTHER" id="PTHR23354">
    <property type="entry name" value="NUCLEOLAR PROTEIN 7/ESTROGEN RECEPTOR COACTIVATOR-RELATED"/>
    <property type="match status" value="1"/>
</dbReference>
<keyword evidence="5" id="KW-0963">Cytoplasm</keyword>
<dbReference type="AlphaFoldDB" id="W6MHN2"/>
<evidence type="ECO:0000313" key="7">
    <source>
        <dbReference type="EMBL" id="CDK25491.1"/>
    </source>
</evidence>
<dbReference type="InterPro" id="IPR006571">
    <property type="entry name" value="TLDc_dom"/>
</dbReference>
<proteinExistence type="inferred from homology"/>
<gene>
    <name evidence="7" type="ORF">KUCA_T00001461001</name>
</gene>
<organism evidence="7 8">
    <name type="scientific">Kuraishia capsulata CBS 1993</name>
    <dbReference type="NCBI Taxonomy" id="1382522"/>
    <lineage>
        <taxon>Eukaryota</taxon>
        <taxon>Fungi</taxon>
        <taxon>Dikarya</taxon>
        <taxon>Ascomycota</taxon>
        <taxon>Saccharomycotina</taxon>
        <taxon>Pichiomycetes</taxon>
        <taxon>Pichiales</taxon>
        <taxon>Pichiaceae</taxon>
        <taxon>Kuraishia</taxon>
    </lineage>
</organism>
<dbReference type="SMART" id="SM00584">
    <property type="entry name" value="TLDc"/>
    <property type="match status" value="1"/>
</dbReference>
<dbReference type="GO" id="GO:0006979">
    <property type="term" value="P:response to oxidative stress"/>
    <property type="evidence" value="ECO:0007669"/>
    <property type="project" value="TreeGrafter"/>
</dbReference>
<comment type="subcellular location">
    <subcellularLocation>
        <location evidence="2">Cytoplasm</location>
    </subcellularLocation>
</comment>
<protein>
    <recommendedName>
        <fullName evidence="4">Restriction of telomere capping protein 5</fullName>
    </recommendedName>
</protein>
<evidence type="ECO:0000256" key="5">
    <source>
        <dbReference type="ARBA" id="ARBA00022490"/>
    </source>
</evidence>
<dbReference type="RefSeq" id="XP_022457503.1">
    <property type="nucleotide sequence ID" value="XM_022603642.1"/>
</dbReference>